<dbReference type="PANTHER" id="PTHR23058:SF5">
    <property type="entry name" value="PEROXISOMAL MEMBRANE PROTEIN PEX14"/>
    <property type="match status" value="1"/>
</dbReference>
<feature type="domain" description="Peroxisome membrane anchor protein Pex14p N-terminal" evidence="9">
    <location>
        <begin position="46"/>
        <end position="89"/>
    </location>
</feature>
<accession>A0A063BWY7</accession>
<feature type="compositionally biased region" description="Basic and acidic residues" evidence="8">
    <location>
        <begin position="255"/>
        <end position="266"/>
    </location>
</feature>
<name>A0A063BWY7_USTVR</name>
<gene>
    <name evidence="11" type="ORF">UV8b_05073</name>
    <name evidence="10" type="ORF">UVI_02007440</name>
</gene>
<feature type="region of interest" description="Disordered" evidence="8">
    <location>
        <begin position="91"/>
        <end position="127"/>
    </location>
</feature>
<dbReference type="EMBL" id="BBTG02000003">
    <property type="protein sequence ID" value="GAO14905.1"/>
    <property type="molecule type" value="Genomic_DNA"/>
</dbReference>
<dbReference type="OrthoDB" id="441517at2759"/>
<keyword evidence="2" id="KW-0811">Translocation</keyword>
<evidence type="ECO:0000313" key="10">
    <source>
        <dbReference type="EMBL" id="GAO14905.1"/>
    </source>
</evidence>
<evidence type="ECO:0000256" key="8">
    <source>
        <dbReference type="SAM" id="MobiDB-lite"/>
    </source>
</evidence>
<comment type="function">
    <text evidence="7">Component of the PEX13-PEX14 docking complex, a translocon channel that specifically mediates the import of peroxisomal cargo proteins bound to PEX5 receptor. The PEX13-PEX14 docking complex forms a large import pore which can be opened to a diameter of about 9 nm. Mechanistically, PEX5 receptor along with cargo proteins associates with the PEX14 subunit of the PEX13-PEX14 docking complex in the cytosol, leading to the insertion of the receptor into the organelle membrane with the concomitant translocation of the cargo into the peroxisome matrix.</text>
</comment>
<dbReference type="EMBL" id="CP072756">
    <property type="protein sequence ID" value="QUC20832.1"/>
    <property type="molecule type" value="Genomic_DNA"/>
</dbReference>
<evidence type="ECO:0000313" key="13">
    <source>
        <dbReference type="Proteomes" id="UP000054053"/>
    </source>
</evidence>
<dbReference type="Proteomes" id="UP000027002">
    <property type="component" value="Chromosome 4"/>
</dbReference>
<keyword evidence="12" id="KW-1185">Reference proteome</keyword>
<dbReference type="InterPro" id="IPR006785">
    <property type="entry name" value="Pex14_N"/>
</dbReference>
<dbReference type="InterPro" id="IPR025655">
    <property type="entry name" value="PEX14"/>
</dbReference>
<keyword evidence="7" id="KW-0472">Membrane</keyword>
<sequence length="360" mass="39341">MPQADAGKDSSQAVDPPPREQHLPDETAVDNNIQPSHRDDDDDDDDDDQLQVARRFLAQDAVKSASREKKIQFLTSKGIGSNDIEKLLGQSEQQHPDSAPHSPDHQSGNTQTTAAAGNPSLLVTTSDRPPIVTYPEFLVKPQRQPPLVTKDGLFSTLYAFAGLSTLLYGTSKYLAGPMVDSLTDARTEMHRVTANKLQSLIAQLEKTVSVLPSTTSPAGLGDDTYASDAEDPAELFHRDVGTQTSLIDTSSTTTSKKDEPAPKRHADNLACLSKSISVLRDQYRAQSEGLQNIKTVLDVFQDDLDGMTYYGGAADSVGGYDIYGALKRNEPEDEIRKVRDNIRRIKGVLLSTRNFPAFTR</sequence>
<dbReference type="Pfam" id="PF04695">
    <property type="entry name" value="Pex14_N"/>
    <property type="match status" value="1"/>
</dbReference>
<dbReference type="HOGENOM" id="CLU_044743_0_0_1"/>
<evidence type="ECO:0000313" key="11">
    <source>
        <dbReference type="EMBL" id="QUC20832.1"/>
    </source>
</evidence>
<dbReference type="GO" id="GO:1990429">
    <property type="term" value="C:peroxisomal importomer complex"/>
    <property type="evidence" value="ECO:0007669"/>
    <property type="project" value="TreeGrafter"/>
</dbReference>
<dbReference type="GO" id="GO:0016560">
    <property type="term" value="P:protein import into peroxisome matrix, docking"/>
    <property type="evidence" value="ECO:0007669"/>
    <property type="project" value="UniProtKB-UniRule"/>
</dbReference>
<evidence type="ECO:0000256" key="6">
    <source>
        <dbReference type="ARBA" id="ARBA00046271"/>
    </source>
</evidence>
<comment type="similarity">
    <text evidence="1 7">Belongs to the peroxin-14 family.</text>
</comment>
<evidence type="ECO:0000256" key="4">
    <source>
        <dbReference type="ARBA" id="ARBA00029502"/>
    </source>
</evidence>
<dbReference type="KEGG" id="uvi:66065851"/>
<dbReference type="GO" id="GO:0005778">
    <property type="term" value="C:peroxisomal membrane"/>
    <property type="evidence" value="ECO:0007669"/>
    <property type="project" value="UniProtKB-SubCell"/>
</dbReference>
<keyword evidence="3 7" id="KW-0576">Peroxisome</keyword>
<feature type="compositionally biased region" description="Polar residues" evidence="8">
    <location>
        <begin position="105"/>
        <end position="127"/>
    </location>
</feature>
<evidence type="ECO:0000256" key="1">
    <source>
        <dbReference type="ARBA" id="ARBA00005443"/>
    </source>
</evidence>
<dbReference type="Gene3D" id="1.10.10.10">
    <property type="entry name" value="Winged helix-like DNA-binding domain superfamily/Winged helix DNA-binding domain"/>
    <property type="match status" value="1"/>
</dbReference>
<evidence type="ECO:0000259" key="9">
    <source>
        <dbReference type="Pfam" id="PF04695"/>
    </source>
</evidence>
<evidence type="ECO:0000313" key="12">
    <source>
        <dbReference type="Proteomes" id="UP000027002"/>
    </source>
</evidence>
<dbReference type="RefSeq" id="XP_042998505.1">
    <property type="nucleotide sequence ID" value="XM_043142571.1"/>
</dbReference>
<proteinExistence type="inferred from homology"/>
<evidence type="ECO:0000256" key="5">
    <source>
        <dbReference type="ARBA" id="ARBA00029691"/>
    </source>
</evidence>
<dbReference type="InterPro" id="IPR036388">
    <property type="entry name" value="WH-like_DNA-bd_sf"/>
</dbReference>
<protein>
    <recommendedName>
        <fullName evidence="4 7">Peroxisomal membrane protein PEX14</fullName>
    </recommendedName>
    <alternativeName>
        <fullName evidence="5 7">Peroxin-14</fullName>
    </alternativeName>
</protein>
<feature type="compositionally biased region" description="Acidic residues" evidence="8">
    <location>
        <begin position="40"/>
        <end position="49"/>
    </location>
</feature>
<reference evidence="11" key="3">
    <citation type="submission" date="2020-03" db="EMBL/GenBank/DDBJ databases">
        <title>A mixture of massive structural variations and highly conserved coding sequences in Ustilaginoidea virens genome.</title>
        <authorList>
            <person name="Zhang K."/>
            <person name="Zhao Z."/>
            <person name="Zhang Z."/>
            <person name="Li Y."/>
            <person name="Hsiang T."/>
            <person name="Sun W."/>
        </authorList>
    </citation>
    <scope>NUCLEOTIDE SEQUENCE</scope>
    <source>
        <strain evidence="11">UV-8b</strain>
    </source>
</reference>
<reference evidence="10" key="1">
    <citation type="journal article" date="2016" name="Genome Announc.">
        <title>Genome Sequence of Ustilaginoidea virens IPU010, a Rice Pathogenic Fungus Causing False Smut.</title>
        <authorList>
            <person name="Kumagai T."/>
            <person name="Ishii T."/>
            <person name="Terai G."/>
            <person name="Umemura M."/>
            <person name="Machida M."/>
            <person name="Asai K."/>
        </authorList>
    </citation>
    <scope>NUCLEOTIDE SEQUENCE [LARGE SCALE GENOMIC DNA]</scope>
    <source>
        <strain evidence="10">IPU010</strain>
    </source>
</reference>
<keyword evidence="7" id="KW-0653">Protein transport</keyword>
<dbReference type="AlphaFoldDB" id="A0A063BWY7"/>
<organism evidence="10 13">
    <name type="scientific">Ustilaginoidea virens</name>
    <name type="common">Rice false smut fungus</name>
    <name type="synonym">Villosiclava virens</name>
    <dbReference type="NCBI Taxonomy" id="1159556"/>
    <lineage>
        <taxon>Eukaryota</taxon>
        <taxon>Fungi</taxon>
        <taxon>Dikarya</taxon>
        <taxon>Ascomycota</taxon>
        <taxon>Pezizomycotina</taxon>
        <taxon>Sordariomycetes</taxon>
        <taxon>Hypocreomycetidae</taxon>
        <taxon>Hypocreales</taxon>
        <taxon>Clavicipitaceae</taxon>
        <taxon>Ustilaginoidea</taxon>
    </lineage>
</organism>
<evidence type="ECO:0000256" key="2">
    <source>
        <dbReference type="ARBA" id="ARBA00023010"/>
    </source>
</evidence>
<evidence type="ECO:0000256" key="7">
    <source>
        <dbReference type="RuleBase" id="RU367032"/>
    </source>
</evidence>
<dbReference type="Proteomes" id="UP000054053">
    <property type="component" value="Unassembled WGS sequence"/>
</dbReference>
<dbReference type="PANTHER" id="PTHR23058">
    <property type="entry name" value="PEROXISOMAL MEMBRANE PROTEIN PEX14"/>
    <property type="match status" value="1"/>
</dbReference>
<keyword evidence="7" id="KW-0813">Transport</keyword>
<dbReference type="SMR" id="A0A063BWY7"/>
<feature type="region of interest" description="Disordered" evidence="8">
    <location>
        <begin position="246"/>
        <end position="266"/>
    </location>
</feature>
<reference evidence="13" key="2">
    <citation type="journal article" date="2016" name="Genome Announc.">
        <title>Genome sequence of Ustilaginoidea virens IPU010, a rice pathogenic fungus causing false smut.</title>
        <authorList>
            <person name="Kumagai T."/>
            <person name="Ishii T."/>
            <person name="Terai G."/>
            <person name="Umemura M."/>
            <person name="Machida M."/>
            <person name="Asai K."/>
        </authorList>
    </citation>
    <scope>NUCLEOTIDE SEQUENCE [LARGE SCALE GENOMIC DNA]</scope>
    <source>
        <strain evidence="13">IPU010</strain>
    </source>
</reference>
<feature type="region of interest" description="Disordered" evidence="8">
    <location>
        <begin position="1"/>
        <end position="53"/>
    </location>
</feature>
<dbReference type="GO" id="GO:0005102">
    <property type="term" value="F:signaling receptor binding"/>
    <property type="evidence" value="ECO:0007669"/>
    <property type="project" value="TreeGrafter"/>
</dbReference>
<comment type="subcellular location">
    <subcellularLocation>
        <location evidence="6 7">Peroxisome membrane</location>
    </subcellularLocation>
</comment>
<evidence type="ECO:0000256" key="3">
    <source>
        <dbReference type="ARBA" id="ARBA00023140"/>
    </source>
</evidence>
<dbReference type="GeneID" id="66065851"/>